<evidence type="ECO:0000256" key="3">
    <source>
        <dbReference type="PROSITE-ProRule" id="PRU00182"/>
    </source>
</evidence>
<keyword evidence="5" id="KW-0808">Transferase</keyword>
<protein>
    <submittedName>
        <fullName evidence="5">RNA binding methyltransferase FtsJ like</fullName>
    </submittedName>
</protein>
<dbReference type="InterPro" id="IPR036986">
    <property type="entry name" value="S4_RNA-bd_sf"/>
</dbReference>
<dbReference type="GO" id="GO:0008168">
    <property type="term" value="F:methyltransferase activity"/>
    <property type="evidence" value="ECO:0007669"/>
    <property type="project" value="UniProtKB-KW"/>
</dbReference>
<dbReference type="PIRSF" id="PIRSF005578">
    <property type="entry name" value="TlyA"/>
    <property type="match status" value="1"/>
</dbReference>
<evidence type="ECO:0000256" key="2">
    <source>
        <dbReference type="ARBA" id="ARBA00029460"/>
    </source>
</evidence>
<dbReference type="GO" id="GO:0032259">
    <property type="term" value="P:methylation"/>
    <property type="evidence" value="ECO:0007669"/>
    <property type="project" value="UniProtKB-KW"/>
</dbReference>
<evidence type="ECO:0000259" key="4">
    <source>
        <dbReference type="SMART" id="SM00363"/>
    </source>
</evidence>
<organism evidence="5 6">
    <name type="scientific">Candidatus Carbonibacillus altaicus</name>
    <dbReference type="NCBI Taxonomy" id="2163959"/>
    <lineage>
        <taxon>Bacteria</taxon>
        <taxon>Bacillati</taxon>
        <taxon>Bacillota</taxon>
        <taxon>Bacilli</taxon>
        <taxon>Bacillales</taxon>
        <taxon>Candidatus Carbonibacillus</taxon>
    </lineage>
</organism>
<dbReference type="SUPFAM" id="SSF55174">
    <property type="entry name" value="Alpha-L RNA-binding motif"/>
    <property type="match status" value="1"/>
</dbReference>
<dbReference type="GO" id="GO:0003723">
    <property type="term" value="F:RNA binding"/>
    <property type="evidence" value="ECO:0007669"/>
    <property type="project" value="UniProtKB-KW"/>
</dbReference>
<dbReference type="InterPro" id="IPR004538">
    <property type="entry name" value="Hemolysin_A/TlyA"/>
</dbReference>
<dbReference type="InterPro" id="IPR002942">
    <property type="entry name" value="S4_RNA-bd"/>
</dbReference>
<accession>A0A2R6Y3B4</accession>
<dbReference type="PANTHER" id="PTHR32319">
    <property type="entry name" value="BACTERIAL HEMOLYSIN-LIKE PROTEIN"/>
    <property type="match status" value="1"/>
</dbReference>
<dbReference type="InterPro" id="IPR047048">
    <property type="entry name" value="TlyA"/>
</dbReference>
<feature type="domain" description="RNA-binding S4" evidence="4">
    <location>
        <begin position="6"/>
        <end position="71"/>
    </location>
</feature>
<dbReference type="PANTHER" id="PTHR32319:SF0">
    <property type="entry name" value="BACTERIAL HEMOLYSIN-LIKE PROTEIN"/>
    <property type="match status" value="1"/>
</dbReference>
<dbReference type="Gene3D" id="3.40.50.150">
    <property type="entry name" value="Vaccinia Virus protein VP39"/>
    <property type="match status" value="1"/>
</dbReference>
<dbReference type="EMBL" id="PEBX01000012">
    <property type="protein sequence ID" value="PTQ57142.1"/>
    <property type="molecule type" value="Genomic_DNA"/>
</dbReference>
<dbReference type="PROSITE" id="PS50889">
    <property type="entry name" value="S4"/>
    <property type="match status" value="1"/>
</dbReference>
<keyword evidence="1 3" id="KW-0694">RNA-binding</keyword>
<dbReference type="NCBIfam" id="TIGR00478">
    <property type="entry name" value="tly"/>
    <property type="match status" value="1"/>
</dbReference>
<name>A0A2R6Y3B4_9BACL</name>
<evidence type="ECO:0000313" key="5">
    <source>
        <dbReference type="EMBL" id="PTQ57142.1"/>
    </source>
</evidence>
<dbReference type="InterPro" id="IPR002877">
    <property type="entry name" value="RNA_MeTrfase_FtsJ_dom"/>
</dbReference>
<dbReference type="Proteomes" id="UP000244338">
    <property type="component" value="Unassembled WGS sequence"/>
</dbReference>
<gene>
    <name evidence="5" type="ORF">BSOLF_2174</name>
</gene>
<evidence type="ECO:0000256" key="1">
    <source>
        <dbReference type="ARBA" id="ARBA00022884"/>
    </source>
</evidence>
<sequence>MALKKTRLDILLVQKGIFPSREQARRAIMAGEVLVDDTLVDKPGTTVTADVSIRLKKKSSRYVSRGGEKLAAAIEAFELDFRDAVVFDAGASTGGFTDAALTYGARLVYAVDVGYGQLAWSLRQDPRVIVMERQNIRYFEPAMLPGPPPDIVVVDVSFISLRLVLPPLKRLLKPGGAFVLLVKPQFEAGPDAVGKGGIVRDARVHETVLLNMLDLLRFLDLSALGLIPSPIRGGDGNIEFLMYARALMTDTVDDKTSKSSSSLVDEHVVRRVVQEAHSHET</sequence>
<dbReference type="SUPFAM" id="SSF53335">
    <property type="entry name" value="S-adenosyl-L-methionine-dependent methyltransferases"/>
    <property type="match status" value="1"/>
</dbReference>
<evidence type="ECO:0000313" key="6">
    <source>
        <dbReference type="Proteomes" id="UP000244338"/>
    </source>
</evidence>
<dbReference type="Pfam" id="PF01479">
    <property type="entry name" value="S4"/>
    <property type="match status" value="1"/>
</dbReference>
<dbReference type="CDD" id="cd00165">
    <property type="entry name" value="S4"/>
    <property type="match status" value="1"/>
</dbReference>
<dbReference type="AlphaFoldDB" id="A0A2R6Y3B4"/>
<comment type="similarity">
    <text evidence="2">Belongs to the TlyA family.</text>
</comment>
<proteinExistence type="inferred from homology"/>
<dbReference type="Gene3D" id="3.10.290.10">
    <property type="entry name" value="RNA-binding S4 domain"/>
    <property type="match status" value="1"/>
</dbReference>
<dbReference type="SMART" id="SM00363">
    <property type="entry name" value="S4"/>
    <property type="match status" value="1"/>
</dbReference>
<dbReference type="CDD" id="cd02440">
    <property type="entry name" value="AdoMet_MTases"/>
    <property type="match status" value="1"/>
</dbReference>
<keyword evidence="5" id="KW-0489">Methyltransferase</keyword>
<dbReference type="Pfam" id="PF01728">
    <property type="entry name" value="FtsJ"/>
    <property type="match status" value="1"/>
</dbReference>
<reference evidence="6" key="1">
    <citation type="journal article" date="2018" name="Sci. Rep.">
        <title>Lignite coal burning seam in the remote Altai Mountains harbors a hydrogen-driven thermophilic microbial community.</title>
        <authorList>
            <person name="Kadnikov V.V."/>
            <person name="Mardanov A.V."/>
            <person name="Ivasenko D.A."/>
            <person name="Antsiferov D.V."/>
            <person name="Beletsky A.V."/>
            <person name="Karnachuk O.V."/>
            <person name="Ravin N.V."/>
        </authorList>
    </citation>
    <scope>NUCLEOTIDE SEQUENCE [LARGE SCALE GENOMIC DNA]</scope>
</reference>
<dbReference type="InterPro" id="IPR029063">
    <property type="entry name" value="SAM-dependent_MTases_sf"/>
</dbReference>
<comment type="caution">
    <text evidence="5">The sequence shown here is derived from an EMBL/GenBank/DDBJ whole genome shotgun (WGS) entry which is preliminary data.</text>
</comment>